<dbReference type="STRING" id="140314.SAMN04488076_10460"/>
<evidence type="ECO:0000313" key="1">
    <source>
        <dbReference type="EMBL" id="CZQ96552.1"/>
    </source>
</evidence>
<reference evidence="1 2" key="1">
    <citation type="submission" date="2016-02" db="EMBL/GenBank/DDBJ databases">
        <authorList>
            <person name="Wen L."/>
            <person name="He K."/>
            <person name="Yang H."/>
        </authorList>
    </citation>
    <scope>NUCLEOTIDE SEQUENCE [LARGE SCALE GENOMIC DNA]</scope>
    <source>
        <strain evidence="1">Trichococcus palustris</strain>
    </source>
</reference>
<dbReference type="EMBL" id="FJNE01000006">
    <property type="protein sequence ID" value="CZQ96552.1"/>
    <property type="molecule type" value="Genomic_DNA"/>
</dbReference>
<dbReference type="OrthoDB" id="9782926at2"/>
<dbReference type="RefSeq" id="WP_087033584.1">
    <property type="nucleotide sequence ID" value="NZ_FJNE01000006.1"/>
</dbReference>
<name>A0A143YQU0_9LACT</name>
<evidence type="ECO:0000313" key="2">
    <source>
        <dbReference type="Proteomes" id="UP000242754"/>
    </source>
</evidence>
<dbReference type="Proteomes" id="UP000242754">
    <property type="component" value="Unassembled WGS sequence"/>
</dbReference>
<protein>
    <recommendedName>
        <fullName evidence="3">Trimeric lpxa-like</fullName>
    </recommendedName>
</protein>
<dbReference type="InterPro" id="IPR011004">
    <property type="entry name" value="Trimer_LpxA-like_sf"/>
</dbReference>
<sequence>MLKRIKTIIGNGSILKTIYYNFKYLPLTEALKLPILIAGNTRIVGKGKIILNGQEDLKVYIGQKALNWLDEKKETTLIHLEEGGRLVFLGNAFLGLGSNIEVEKNATLTFGDNFNITGKSQVICRNAIVFGNDNLISWDTLFMDSDAHTVIYENGKTNKDGVIIIKNHVWIGCRTTIKKNTIISSNTVISSNSVVAGKFLEENIIIGGNMAKVIKKKINWSIDPPKIESEE</sequence>
<organism evidence="1 2">
    <name type="scientific">Trichococcus palustris</name>
    <dbReference type="NCBI Taxonomy" id="140314"/>
    <lineage>
        <taxon>Bacteria</taxon>
        <taxon>Bacillati</taxon>
        <taxon>Bacillota</taxon>
        <taxon>Bacilli</taxon>
        <taxon>Lactobacillales</taxon>
        <taxon>Carnobacteriaceae</taxon>
        <taxon>Trichococcus</taxon>
    </lineage>
</organism>
<accession>A0A143YQU0</accession>
<gene>
    <name evidence="1" type="ORF">Tpal_2023</name>
</gene>
<evidence type="ECO:0008006" key="3">
    <source>
        <dbReference type="Google" id="ProtNLM"/>
    </source>
</evidence>
<dbReference type="SUPFAM" id="SSF51161">
    <property type="entry name" value="Trimeric LpxA-like enzymes"/>
    <property type="match status" value="1"/>
</dbReference>
<dbReference type="AlphaFoldDB" id="A0A143YQU0"/>
<dbReference type="Gene3D" id="2.160.10.10">
    <property type="entry name" value="Hexapeptide repeat proteins"/>
    <property type="match status" value="1"/>
</dbReference>
<keyword evidence="2" id="KW-1185">Reference proteome</keyword>
<proteinExistence type="predicted"/>